<dbReference type="GO" id="GO:0042148">
    <property type="term" value="P:DNA strand invasion"/>
    <property type="evidence" value="ECO:0007669"/>
    <property type="project" value="TreeGrafter"/>
</dbReference>
<evidence type="ECO:0000256" key="2">
    <source>
        <dbReference type="ARBA" id="ARBA00022840"/>
    </source>
</evidence>
<dbReference type="GO" id="GO:0061982">
    <property type="term" value="P:meiosis I cell cycle process"/>
    <property type="evidence" value="ECO:0007669"/>
    <property type="project" value="UniProtKB-ARBA"/>
</dbReference>
<keyword evidence="6" id="KW-1185">Reference proteome</keyword>
<evidence type="ECO:0000256" key="1">
    <source>
        <dbReference type="ARBA" id="ARBA00022741"/>
    </source>
</evidence>
<organism evidence="5 6">
    <name type="scientific">Aspergillus pseudonomiae</name>
    <dbReference type="NCBI Taxonomy" id="1506151"/>
    <lineage>
        <taxon>Eukaryota</taxon>
        <taxon>Fungi</taxon>
        <taxon>Dikarya</taxon>
        <taxon>Ascomycota</taxon>
        <taxon>Pezizomycotina</taxon>
        <taxon>Eurotiomycetes</taxon>
        <taxon>Eurotiomycetidae</taxon>
        <taxon>Eurotiales</taxon>
        <taxon>Aspergillaceae</taxon>
        <taxon>Aspergillus</taxon>
        <taxon>Aspergillus subgen. Circumdati</taxon>
    </lineage>
</organism>
<dbReference type="AlphaFoldDB" id="A0A5N7DPN9"/>
<dbReference type="Pfam" id="PF08423">
    <property type="entry name" value="Rad51"/>
    <property type="match status" value="1"/>
</dbReference>
<accession>A0A5N7DPN9</accession>
<dbReference type="GO" id="GO:0000730">
    <property type="term" value="P:DNA recombinase assembly"/>
    <property type="evidence" value="ECO:0007669"/>
    <property type="project" value="TreeGrafter"/>
</dbReference>
<evidence type="ECO:0000256" key="3">
    <source>
        <dbReference type="SAM" id="MobiDB-lite"/>
    </source>
</evidence>
<dbReference type="GO" id="GO:0006312">
    <property type="term" value="P:mitotic recombination"/>
    <property type="evidence" value="ECO:0007669"/>
    <property type="project" value="TreeGrafter"/>
</dbReference>
<dbReference type="EMBL" id="ML736743">
    <property type="protein sequence ID" value="KAE8408421.1"/>
    <property type="molecule type" value="Genomic_DNA"/>
</dbReference>
<feature type="compositionally biased region" description="Basic and acidic residues" evidence="3">
    <location>
        <begin position="474"/>
        <end position="490"/>
    </location>
</feature>
<protein>
    <submittedName>
        <fullName evidence="5">P-loop containing nucleoside triphosphate hydrolase protein</fullName>
    </submittedName>
</protein>
<dbReference type="PANTHER" id="PTHR22942:SF66">
    <property type="entry name" value="RE19845P"/>
    <property type="match status" value="1"/>
</dbReference>
<dbReference type="Gene3D" id="3.40.50.300">
    <property type="entry name" value="P-loop containing nucleotide triphosphate hydrolases"/>
    <property type="match status" value="1"/>
</dbReference>
<feature type="compositionally biased region" description="Polar residues" evidence="3">
    <location>
        <begin position="348"/>
        <end position="358"/>
    </location>
</feature>
<dbReference type="GeneID" id="43668877"/>
<dbReference type="RefSeq" id="XP_031945740.1">
    <property type="nucleotide sequence ID" value="XM_032084186.1"/>
</dbReference>
<proteinExistence type="predicted"/>
<feature type="region of interest" description="Disordered" evidence="3">
    <location>
        <begin position="457"/>
        <end position="556"/>
    </location>
</feature>
<keyword evidence="1" id="KW-0547">Nucleotide-binding</keyword>
<dbReference type="Proteomes" id="UP000325579">
    <property type="component" value="Unassembled WGS sequence"/>
</dbReference>
<feature type="region of interest" description="Disordered" evidence="3">
    <location>
        <begin position="412"/>
        <end position="431"/>
    </location>
</feature>
<dbReference type="GO" id="GO:0000150">
    <property type="term" value="F:DNA strand exchange activity"/>
    <property type="evidence" value="ECO:0007669"/>
    <property type="project" value="TreeGrafter"/>
</dbReference>
<dbReference type="InterPro" id="IPR027417">
    <property type="entry name" value="P-loop_NTPase"/>
</dbReference>
<gene>
    <name evidence="5" type="ORF">BDV37DRAFT_268444</name>
</gene>
<feature type="domain" description="RecA family profile 1" evidence="4">
    <location>
        <begin position="117"/>
        <end position="296"/>
    </location>
</feature>
<dbReference type="PANTHER" id="PTHR22942">
    <property type="entry name" value="RECA/RAD51/RADA DNA STRAND-PAIRING FAMILY MEMBER"/>
    <property type="match status" value="1"/>
</dbReference>
<keyword evidence="5" id="KW-0378">Hydrolase</keyword>
<dbReference type="GO" id="GO:0003690">
    <property type="term" value="F:double-stranded DNA binding"/>
    <property type="evidence" value="ECO:0007669"/>
    <property type="project" value="TreeGrafter"/>
</dbReference>
<dbReference type="InterPro" id="IPR020588">
    <property type="entry name" value="RecA_ATP-bd"/>
</dbReference>
<dbReference type="GO" id="GO:0003697">
    <property type="term" value="F:single-stranded DNA binding"/>
    <property type="evidence" value="ECO:0007669"/>
    <property type="project" value="TreeGrafter"/>
</dbReference>
<reference evidence="5 6" key="1">
    <citation type="submission" date="2019-04" db="EMBL/GenBank/DDBJ databases">
        <authorList>
            <consortium name="DOE Joint Genome Institute"/>
            <person name="Mondo S."/>
            <person name="Kjaerbolling I."/>
            <person name="Vesth T."/>
            <person name="Frisvad J.C."/>
            <person name="Nybo J.L."/>
            <person name="Theobald S."/>
            <person name="Kildgaard S."/>
            <person name="Isbrandt T."/>
            <person name="Kuo A."/>
            <person name="Sato A."/>
            <person name="Lyhne E.K."/>
            <person name="Kogle M.E."/>
            <person name="Wiebenga A."/>
            <person name="Kun R.S."/>
            <person name="Lubbers R.J."/>
            <person name="Makela M.R."/>
            <person name="Barry K."/>
            <person name="Chovatia M."/>
            <person name="Clum A."/>
            <person name="Daum C."/>
            <person name="Haridas S."/>
            <person name="He G."/>
            <person name="LaButti K."/>
            <person name="Lipzen A."/>
            <person name="Riley R."/>
            <person name="Salamov A."/>
            <person name="Simmons B.A."/>
            <person name="Magnuson J.K."/>
            <person name="Henrissat B."/>
            <person name="Mortensen U.H."/>
            <person name="Larsen T.O."/>
            <person name="Devries R.P."/>
            <person name="Grigoriev I.V."/>
            <person name="Machida M."/>
            <person name="Baker S.E."/>
            <person name="Andersen M.R."/>
            <person name="Cantor M.N."/>
            <person name="Hua S.X."/>
        </authorList>
    </citation>
    <scope>NUCLEOTIDE SEQUENCE [LARGE SCALE GENOMIC DNA]</scope>
    <source>
        <strain evidence="5 6">CBS 119388</strain>
    </source>
</reference>
<feature type="compositionally biased region" description="Polar residues" evidence="3">
    <location>
        <begin position="320"/>
        <end position="331"/>
    </location>
</feature>
<feature type="compositionally biased region" description="Acidic residues" evidence="3">
    <location>
        <begin position="507"/>
        <end position="519"/>
    </location>
</feature>
<evidence type="ECO:0000313" key="6">
    <source>
        <dbReference type="Proteomes" id="UP000325579"/>
    </source>
</evidence>
<dbReference type="SMART" id="SM00382">
    <property type="entry name" value="AAA"/>
    <property type="match status" value="1"/>
</dbReference>
<dbReference type="GO" id="GO:0005524">
    <property type="term" value="F:ATP binding"/>
    <property type="evidence" value="ECO:0007669"/>
    <property type="project" value="UniProtKB-KW"/>
</dbReference>
<evidence type="ECO:0000313" key="5">
    <source>
        <dbReference type="EMBL" id="KAE8408421.1"/>
    </source>
</evidence>
<name>A0A5N7DPN9_9EURO</name>
<sequence>MYPIQINEFIDLTSTHMDLLSVLPDFHTKPYAHILPPLERSKITTVDLITLDTLEIAKRAHVPPADVRRLCASVIKALHHDIGFEDIDQPASAEPSSSINDDLPITLGPTTKLDLSQWSAISTLDTALDELLGGGVPTSYVTEVTGESGSGKTQFLLTLLLAVQLPSPRGLGKNAVYISTEAPLSTPRLSQLVSSHPYLSTLPRDRAPTLENILSINAMDLESQDHILNYQLPVAIQRYNIGLVVIDSITSNYRAEHTAHNMLGLSTRSGELTKLGQMLRNLAVQEDIAIVVANQVSDRFDAMDGPSGFPRIGGFVPGNGSPSTQPQQLQSAREPGTASPLPRVRATESGNVELSQHNAMPPSSPSPFPSSPYAAEEDPQQQPFDGSYLVGNPVRSEILSLLHQQRFFTGWGDSPQSFPPSSFPGFQRPSQKTPALGLVWSTQIACRIALKKERQTAIDPLLPESTPAPSTAKVHPEPEAPDSPAEREQPQSDPPAETVAEEKDAEEKDAEEKDAEAEASPETVSVPVPAPVSENKPSSSQLPPSSPQPPERPVRRTMKLVFAPWTGGSVNEQNETQDEVSFTIWKGGLKSCE</sequence>
<dbReference type="InterPro" id="IPR013632">
    <property type="entry name" value="Rad51_C"/>
</dbReference>
<keyword evidence="2" id="KW-0067">ATP-binding</keyword>
<feature type="region of interest" description="Disordered" evidence="3">
    <location>
        <begin position="302"/>
        <end position="389"/>
    </location>
</feature>
<evidence type="ECO:0000259" key="4">
    <source>
        <dbReference type="PROSITE" id="PS50162"/>
    </source>
</evidence>
<dbReference type="OrthoDB" id="1861185at2759"/>
<dbReference type="SUPFAM" id="SSF52540">
    <property type="entry name" value="P-loop containing nucleoside triphosphate hydrolases"/>
    <property type="match status" value="1"/>
</dbReference>
<dbReference type="PROSITE" id="PS50162">
    <property type="entry name" value="RECA_2"/>
    <property type="match status" value="1"/>
</dbReference>
<dbReference type="InterPro" id="IPR003593">
    <property type="entry name" value="AAA+_ATPase"/>
</dbReference>
<dbReference type="GO" id="GO:0140664">
    <property type="term" value="F:ATP-dependent DNA damage sensor activity"/>
    <property type="evidence" value="ECO:0007669"/>
    <property type="project" value="InterPro"/>
</dbReference>
<dbReference type="GO" id="GO:0016787">
    <property type="term" value="F:hydrolase activity"/>
    <property type="evidence" value="ECO:0007669"/>
    <property type="project" value="UniProtKB-KW"/>
</dbReference>